<feature type="region of interest" description="Disordered" evidence="2">
    <location>
        <begin position="111"/>
        <end position="135"/>
    </location>
</feature>
<sequence>MPIPIQPAPALLVGLGARILLDFCNQTEPPSVKNHILIGVWQGVAFHYATKNSSLGFLIIFIIAGKLIFEFNIYPDVNKVASTIIGVLLGFLGTDLINQFVESSSVYGYPVPSNSERRRRKVSFSTPGSREDKKRQRLAAQARANAQGGNEHNHYPRYHPVSDITSIDSNSDLIRATESMTPLEREVAALRARASLADSERRRYREERKWAISEGNLDRAAELKQQVKRYTALMQGFHREADAKMIMGVQNGQASTSGIAADGQRASTVPPQESQPRVRKSSLTNGHNNPPASPTWNSRPGPSRRVVVTTGPAAPTPILIRRDPTR</sequence>
<feature type="coiled-coil region" evidence="1">
    <location>
        <begin position="187"/>
        <end position="240"/>
    </location>
</feature>
<name>A0AAD5YRW9_9AGAR</name>
<evidence type="ECO:0000256" key="2">
    <source>
        <dbReference type="SAM" id="MobiDB-lite"/>
    </source>
</evidence>
<evidence type="ECO:0000313" key="3">
    <source>
        <dbReference type="EMBL" id="KAJ3568859.1"/>
    </source>
</evidence>
<dbReference type="AlphaFoldDB" id="A0AAD5YRW9"/>
<feature type="region of interest" description="Disordered" evidence="2">
    <location>
        <begin position="255"/>
        <end position="326"/>
    </location>
</feature>
<organism evidence="3 4">
    <name type="scientific">Leucocoprinus birnbaumii</name>
    <dbReference type="NCBI Taxonomy" id="56174"/>
    <lineage>
        <taxon>Eukaryota</taxon>
        <taxon>Fungi</taxon>
        <taxon>Dikarya</taxon>
        <taxon>Basidiomycota</taxon>
        <taxon>Agaricomycotina</taxon>
        <taxon>Agaricomycetes</taxon>
        <taxon>Agaricomycetidae</taxon>
        <taxon>Agaricales</taxon>
        <taxon>Agaricineae</taxon>
        <taxon>Agaricaceae</taxon>
        <taxon>Leucocoprinus</taxon>
    </lineage>
</organism>
<evidence type="ECO:0000256" key="1">
    <source>
        <dbReference type="SAM" id="Coils"/>
    </source>
</evidence>
<reference evidence="3" key="1">
    <citation type="submission" date="2022-07" db="EMBL/GenBank/DDBJ databases">
        <title>Genome Sequence of Leucocoprinus birnbaumii.</title>
        <authorList>
            <person name="Buettner E."/>
        </authorList>
    </citation>
    <scope>NUCLEOTIDE SEQUENCE</scope>
    <source>
        <strain evidence="3">VT141</strain>
    </source>
</reference>
<keyword evidence="1" id="KW-0175">Coiled coil</keyword>
<dbReference type="Proteomes" id="UP001213000">
    <property type="component" value="Unassembled WGS sequence"/>
</dbReference>
<proteinExistence type="predicted"/>
<feature type="compositionally biased region" description="Polar residues" evidence="2">
    <location>
        <begin position="265"/>
        <end position="300"/>
    </location>
</feature>
<protein>
    <submittedName>
        <fullName evidence="3">Uncharacterized protein</fullName>
    </submittedName>
</protein>
<accession>A0AAD5YRW9</accession>
<gene>
    <name evidence="3" type="ORF">NP233_g5431</name>
</gene>
<keyword evidence="4" id="KW-1185">Reference proteome</keyword>
<comment type="caution">
    <text evidence="3">The sequence shown here is derived from an EMBL/GenBank/DDBJ whole genome shotgun (WGS) entry which is preliminary data.</text>
</comment>
<dbReference type="EMBL" id="JANIEX010000320">
    <property type="protein sequence ID" value="KAJ3568859.1"/>
    <property type="molecule type" value="Genomic_DNA"/>
</dbReference>
<evidence type="ECO:0000313" key="4">
    <source>
        <dbReference type="Proteomes" id="UP001213000"/>
    </source>
</evidence>